<dbReference type="Gene3D" id="1.10.10.10">
    <property type="entry name" value="Winged helix-like DNA-binding domain superfamily/Winged helix DNA-binding domain"/>
    <property type="match status" value="1"/>
</dbReference>
<proteinExistence type="inferred from homology"/>
<evidence type="ECO:0000259" key="6">
    <source>
        <dbReference type="PROSITE" id="PS50949"/>
    </source>
</evidence>
<dbReference type="KEGG" id="php:PhaeoP97_02260"/>
<dbReference type="Pfam" id="PF00392">
    <property type="entry name" value="GntR"/>
    <property type="match status" value="1"/>
</dbReference>
<sequence length="446" mass="47138">MAKPRYLALADQIAAAIENGKLAPGTRLPTHRAFATQFGVALATATRTYGELERRGIVVGEAGRGTFVRDMEIPLTIGMQQTAPDGQVDLVFNMPSATGDAEMLRAGLRRLALTGDIEAMLRYQPHGGRPHERRIMAGWLEGTLGAIDPDHLLVTSGGQHGLTVTLLGLLKHGDIVAADPLTYPGFKSLAALQGIDLLAVDGAGGVMDPDRLDAACKTRPVRAVYLMPTVQNPLGTVMDLPTRLRIIEVARKHDLLIIEDAAYAFLECDPPPSLCALAPERTVHIGGFSKSLATGLRLGYVIAAARHCPRLIEAIRATTWNAPALISALVTGWITDGTLAQSQDTRRQDGAARQQLLRAAFGTMLVLSHPNAGFAWVPLSAGGRAEPIVTRLKSQGLSLSGADAFATTAAVPQALRLAFGGMETNAAAKAFGIIHQSIQDAGTLGA</sequence>
<comment type="similarity">
    <text evidence="1">In the C-terminal section; belongs to the class-I pyridoxal-phosphate-dependent aminotransferase family.</text>
</comment>
<dbReference type="GO" id="GO:0003700">
    <property type="term" value="F:DNA-binding transcription factor activity"/>
    <property type="evidence" value="ECO:0007669"/>
    <property type="project" value="InterPro"/>
</dbReference>
<protein>
    <submittedName>
        <fullName evidence="7">Transcriptional regulator</fullName>
    </submittedName>
</protein>
<dbReference type="InterPro" id="IPR015424">
    <property type="entry name" value="PyrdxlP-dep_Trfase"/>
</dbReference>
<keyword evidence="5" id="KW-0804">Transcription</keyword>
<dbReference type="EMBL" id="CP016364">
    <property type="protein sequence ID" value="APG47654.1"/>
    <property type="molecule type" value="Genomic_DNA"/>
</dbReference>
<dbReference type="Proteomes" id="UP000183859">
    <property type="component" value="Chromosome"/>
</dbReference>
<dbReference type="InterPro" id="IPR036388">
    <property type="entry name" value="WH-like_DNA-bd_sf"/>
</dbReference>
<dbReference type="PANTHER" id="PTHR46577">
    <property type="entry name" value="HTH-TYPE TRANSCRIPTIONAL REGULATORY PROTEIN GABR"/>
    <property type="match status" value="1"/>
</dbReference>
<evidence type="ECO:0000313" key="7">
    <source>
        <dbReference type="EMBL" id="APG47654.1"/>
    </source>
</evidence>
<dbReference type="GO" id="GO:0003677">
    <property type="term" value="F:DNA binding"/>
    <property type="evidence" value="ECO:0007669"/>
    <property type="project" value="UniProtKB-KW"/>
</dbReference>
<dbReference type="OrthoDB" id="9794015at2"/>
<accession>A0A1L3I670</accession>
<keyword evidence="2" id="KW-0663">Pyridoxal phosphate</keyword>
<feature type="domain" description="HTH gntR-type" evidence="6">
    <location>
        <begin position="3"/>
        <end position="71"/>
    </location>
</feature>
<dbReference type="InterPro" id="IPR051446">
    <property type="entry name" value="HTH_trans_reg/aminotransferase"/>
</dbReference>
<gene>
    <name evidence="7" type="ORF">PhaeoP97_02260</name>
</gene>
<dbReference type="STRING" id="1844006.PhaeoP97_02260"/>
<keyword evidence="3" id="KW-0805">Transcription regulation</keyword>
<dbReference type="PANTHER" id="PTHR46577:SF1">
    <property type="entry name" value="HTH-TYPE TRANSCRIPTIONAL REGULATORY PROTEIN GABR"/>
    <property type="match status" value="1"/>
</dbReference>
<dbReference type="CDD" id="cd07377">
    <property type="entry name" value="WHTH_GntR"/>
    <property type="match status" value="1"/>
</dbReference>
<name>A0A1L3I670_9RHOB</name>
<evidence type="ECO:0000256" key="3">
    <source>
        <dbReference type="ARBA" id="ARBA00023015"/>
    </source>
</evidence>
<organism evidence="7 8">
    <name type="scientific">Phaeobacter porticola</name>
    <dbReference type="NCBI Taxonomy" id="1844006"/>
    <lineage>
        <taxon>Bacteria</taxon>
        <taxon>Pseudomonadati</taxon>
        <taxon>Pseudomonadota</taxon>
        <taxon>Alphaproteobacteria</taxon>
        <taxon>Rhodobacterales</taxon>
        <taxon>Roseobacteraceae</taxon>
        <taxon>Phaeobacter</taxon>
    </lineage>
</organism>
<dbReference type="SMART" id="SM00345">
    <property type="entry name" value="HTH_GNTR"/>
    <property type="match status" value="1"/>
</dbReference>
<dbReference type="CDD" id="cd00609">
    <property type="entry name" value="AAT_like"/>
    <property type="match status" value="1"/>
</dbReference>
<dbReference type="RefSeq" id="WP_072505108.1">
    <property type="nucleotide sequence ID" value="NZ_CP016364.1"/>
</dbReference>
<evidence type="ECO:0000256" key="1">
    <source>
        <dbReference type="ARBA" id="ARBA00005384"/>
    </source>
</evidence>
<dbReference type="PROSITE" id="PS50949">
    <property type="entry name" value="HTH_GNTR"/>
    <property type="match status" value="1"/>
</dbReference>
<dbReference type="InterPro" id="IPR036390">
    <property type="entry name" value="WH_DNA-bd_sf"/>
</dbReference>
<dbReference type="Gene3D" id="3.40.640.10">
    <property type="entry name" value="Type I PLP-dependent aspartate aminotransferase-like (Major domain)"/>
    <property type="match status" value="1"/>
</dbReference>
<dbReference type="GO" id="GO:0030170">
    <property type="term" value="F:pyridoxal phosphate binding"/>
    <property type="evidence" value="ECO:0007669"/>
    <property type="project" value="InterPro"/>
</dbReference>
<dbReference type="InterPro" id="IPR015421">
    <property type="entry name" value="PyrdxlP-dep_Trfase_major"/>
</dbReference>
<dbReference type="InterPro" id="IPR000524">
    <property type="entry name" value="Tscrpt_reg_HTH_GntR"/>
</dbReference>
<dbReference type="AlphaFoldDB" id="A0A1L3I670"/>
<reference evidence="8" key="1">
    <citation type="submission" date="2016-07" db="EMBL/GenBank/DDBJ databases">
        <title>Phaeobacter portensis sp. nov., a tropodithietic acid producing bacterium isolated from a German harbor.</title>
        <authorList>
            <person name="Freese H.M."/>
            <person name="Bunk B."/>
            <person name="Breider S."/>
            <person name="Brinkhoff T."/>
        </authorList>
    </citation>
    <scope>NUCLEOTIDE SEQUENCE [LARGE SCALE GENOMIC DNA]</scope>
    <source>
        <strain evidence="8">P97</strain>
    </source>
</reference>
<dbReference type="SUPFAM" id="SSF46785">
    <property type="entry name" value="Winged helix' DNA-binding domain"/>
    <property type="match status" value="1"/>
</dbReference>
<evidence type="ECO:0000313" key="8">
    <source>
        <dbReference type="Proteomes" id="UP000183859"/>
    </source>
</evidence>
<evidence type="ECO:0000256" key="2">
    <source>
        <dbReference type="ARBA" id="ARBA00022898"/>
    </source>
</evidence>
<evidence type="ECO:0000256" key="4">
    <source>
        <dbReference type="ARBA" id="ARBA00023125"/>
    </source>
</evidence>
<dbReference type="InterPro" id="IPR004839">
    <property type="entry name" value="Aminotransferase_I/II_large"/>
</dbReference>
<evidence type="ECO:0000256" key="5">
    <source>
        <dbReference type="ARBA" id="ARBA00023163"/>
    </source>
</evidence>
<dbReference type="Pfam" id="PF00155">
    <property type="entry name" value="Aminotran_1_2"/>
    <property type="match status" value="1"/>
</dbReference>
<keyword evidence="4" id="KW-0238">DNA-binding</keyword>
<dbReference type="SUPFAM" id="SSF53383">
    <property type="entry name" value="PLP-dependent transferases"/>
    <property type="match status" value="1"/>
</dbReference>
<keyword evidence="8" id="KW-1185">Reference proteome</keyword>